<dbReference type="Pfam" id="PF07823">
    <property type="entry name" value="CPDase"/>
    <property type="match status" value="1"/>
</dbReference>
<dbReference type="PANTHER" id="PTHR28141:SF1">
    <property type="entry name" value="2',3'-CYCLIC-NUCLEOTIDE 3'-PHOSPHODIESTERASE"/>
    <property type="match status" value="1"/>
</dbReference>
<dbReference type="GO" id="GO:0004113">
    <property type="term" value="F:2',3'-cyclic-nucleotide 3'-phosphodiesterase activity"/>
    <property type="evidence" value="ECO:0007669"/>
    <property type="project" value="TreeGrafter"/>
</dbReference>
<dbReference type="Proteomes" id="UP000231407">
    <property type="component" value="Unassembled WGS sequence"/>
</dbReference>
<name>A0A2M7ARQ4_9BACT</name>
<gene>
    <name evidence="1" type="ORF">COS78_03040</name>
</gene>
<accession>A0A2M7ARQ4</accession>
<protein>
    <recommendedName>
        <fullName evidence="3">2'-5' RNA ligase</fullName>
    </recommendedName>
</protein>
<evidence type="ECO:0008006" key="3">
    <source>
        <dbReference type="Google" id="ProtNLM"/>
    </source>
</evidence>
<reference evidence="2" key="1">
    <citation type="submission" date="2017-09" db="EMBL/GenBank/DDBJ databases">
        <title>Depth-based differentiation of microbial function through sediment-hosted aquifers and enrichment of novel symbionts in the deep terrestrial subsurface.</title>
        <authorList>
            <person name="Probst A.J."/>
            <person name="Ladd B."/>
            <person name="Jarett J.K."/>
            <person name="Geller-Mcgrath D.E."/>
            <person name="Sieber C.M.K."/>
            <person name="Emerson J.B."/>
            <person name="Anantharaman K."/>
            <person name="Thomas B.C."/>
            <person name="Malmstrom R."/>
            <person name="Stieglmeier M."/>
            <person name="Klingl A."/>
            <person name="Woyke T."/>
            <person name="Ryan C.M."/>
            <person name="Banfield J.F."/>
        </authorList>
    </citation>
    <scope>NUCLEOTIDE SEQUENCE [LARGE SCALE GENOMIC DNA]</scope>
</reference>
<dbReference type="InterPro" id="IPR012386">
    <property type="entry name" value="Cyclic-nucl_3Pdiesterase"/>
</dbReference>
<dbReference type="PANTHER" id="PTHR28141">
    <property type="entry name" value="2',3'-CYCLIC-NUCLEOTIDE 3'-PHOSPHODIESTERASE"/>
    <property type="match status" value="1"/>
</dbReference>
<organism evidence="1 2">
    <name type="scientific">Candidatus Shapirobacteria bacterium CG06_land_8_20_14_3_00_40_12</name>
    <dbReference type="NCBI Taxonomy" id="1974881"/>
    <lineage>
        <taxon>Bacteria</taxon>
        <taxon>Candidatus Shapironibacteriota</taxon>
    </lineage>
</organism>
<evidence type="ECO:0000313" key="1">
    <source>
        <dbReference type="EMBL" id="PIU73305.1"/>
    </source>
</evidence>
<dbReference type="EMBL" id="PEWA01000041">
    <property type="protein sequence ID" value="PIU73305.1"/>
    <property type="molecule type" value="Genomic_DNA"/>
</dbReference>
<sequence length="186" mass="22277">MVLFQLLMKRIYSLWFLPEESINKKYQKIISGIASSYRTQEFKPHVTLIKHLELKEKEVLSFTNELIKWLKPTKTKFMELGYSDRRYRSLYITVLKTQELLKAHNKANQIFEHKEEPFMPHLSIVYGELPLDDKLNIIKSLKPLNKEFFTLDKLVVYDVTEENADLWKEVGYYGFKVVPDNVYWHL</sequence>
<dbReference type="Gene3D" id="3.90.1140.10">
    <property type="entry name" value="Cyclic phosphodiesterase"/>
    <property type="match status" value="1"/>
</dbReference>
<dbReference type="SUPFAM" id="SSF55144">
    <property type="entry name" value="LigT-like"/>
    <property type="match status" value="1"/>
</dbReference>
<dbReference type="InterPro" id="IPR009097">
    <property type="entry name" value="Cyclic_Pdiesterase"/>
</dbReference>
<comment type="caution">
    <text evidence="1">The sequence shown here is derived from an EMBL/GenBank/DDBJ whole genome shotgun (WGS) entry which is preliminary data.</text>
</comment>
<dbReference type="GO" id="GO:0009187">
    <property type="term" value="P:cyclic nucleotide metabolic process"/>
    <property type="evidence" value="ECO:0007669"/>
    <property type="project" value="TreeGrafter"/>
</dbReference>
<proteinExistence type="predicted"/>
<dbReference type="AlphaFoldDB" id="A0A2M7ARQ4"/>
<evidence type="ECO:0000313" key="2">
    <source>
        <dbReference type="Proteomes" id="UP000231407"/>
    </source>
</evidence>